<dbReference type="VEuPathDB" id="FungiDB:PPTG_21116"/>
<reference evidence="2" key="1">
    <citation type="submission" date="2011-12" db="EMBL/GenBank/DDBJ databases">
        <authorList>
            <consortium name="The Broad Institute Genome Sequencing Platform"/>
            <person name="Russ C."/>
            <person name="Tyler B."/>
            <person name="Panabieres F."/>
            <person name="Shan W."/>
            <person name="Tripathy S."/>
            <person name="Grunwald N."/>
            <person name="Machado M."/>
            <person name="Young S.K."/>
            <person name="Zeng Q."/>
            <person name="Gargeya S."/>
            <person name="Fitzgerald M."/>
            <person name="Haas B."/>
            <person name="Abouelleil A."/>
            <person name="Alvarado L."/>
            <person name="Arachchi H.M."/>
            <person name="Berlin A."/>
            <person name="Chapman S.B."/>
            <person name="Gearin G."/>
            <person name="Goldberg J."/>
            <person name="Griggs A."/>
            <person name="Gujja S."/>
            <person name="Hansen M."/>
            <person name="Heiman D."/>
            <person name="Howarth C."/>
            <person name="Larimer J."/>
            <person name="Lui A."/>
            <person name="MacDonald P.J.P."/>
            <person name="McCowen C."/>
            <person name="Montmayeur A."/>
            <person name="Murphy C."/>
            <person name="Neiman D."/>
            <person name="Pearson M."/>
            <person name="Priest M."/>
            <person name="Roberts A."/>
            <person name="Saif S."/>
            <person name="Shea T."/>
            <person name="Sisk P."/>
            <person name="Stolte C."/>
            <person name="Sykes S."/>
            <person name="Wortman J."/>
            <person name="Nusbaum C."/>
            <person name="Birren B."/>
        </authorList>
    </citation>
    <scope>NUCLEOTIDE SEQUENCE [LARGE SCALE GENOMIC DNA]</scope>
    <source>
        <strain evidence="2">INRA-310</strain>
    </source>
</reference>
<dbReference type="RefSeq" id="XP_008893817.1">
    <property type="nucleotide sequence ID" value="XM_008895569.1"/>
</dbReference>
<sequence>MENLKKKNADNFKQVQFNSKGESTSVAKAAVVQHDAVTVQILNSKPGVFGKRSKWYVIDCADLGAIIEGSYHVGDLRFTTLGRIQNIPETGFACGKGSASA</sequence>
<accession>W2R902</accession>
<dbReference type="EMBL" id="KI669563">
    <property type="protein sequence ID" value="ETN21716.1"/>
    <property type="molecule type" value="Genomic_DNA"/>
</dbReference>
<dbReference type="GeneID" id="20189715"/>
<proteinExistence type="predicted"/>
<reference evidence="1 2" key="2">
    <citation type="submission" date="2013-11" db="EMBL/GenBank/DDBJ databases">
        <title>The Genome Sequence of Phytophthora parasitica INRA-310.</title>
        <authorList>
            <consortium name="The Broad Institute Genomics Platform"/>
            <person name="Russ C."/>
            <person name="Tyler B."/>
            <person name="Panabieres F."/>
            <person name="Shan W."/>
            <person name="Tripathy S."/>
            <person name="Grunwald N."/>
            <person name="Machado M."/>
            <person name="Johnson C.S."/>
            <person name="Arredondo F."/>
            <person name="Hong C."/>
            <person name="Coffey M."/>
            <person name="Young S.K."/>
            <person name="Zeng Q."/>
            <person name="Gargeya S."/>
            <person name="Fitzgerald M."/>
            <person name="Abouelleil A."/>
            <person name="Alvarado L."/>
            <person name="Chapman S.B."/>
            <person name="Gainer-Dewar J."/>
            <person name="Goldberg J."/>
            <person name="Griggs A."/>
            <person name="Gujja S."/>
            <person name="Hansen M."/>
            <person name="Howarth C."/>
            <person name="Imamovic A."/>
            <person name="Ireland A."/>
            <person name="Larimer J."/>
            <person name="McCowan C."/>
            <person name="Murphy C."/>
            <person name="Pearson M."/>
            <person name="Poon T.W."/>
            <person name="Priest M."/>
            <person name="Roberts A."/>
            <person name="Saif S."/>
            <person name="Shea T."/>
            <person name="Sykes S."/>
            <person name="Wortman J."/>
            <person name="Nusbaum C."/>
            <person name="Birren B."/>
        </authorList>
    </citation>
    <scope>NUCLEOTIDE SEQUENCE [LARGE SCALE GENOMIC DNA]</scope>
    <source>
        <strain evidence="1 2">INRA-310</strain>
    </source>
</reference>
<evidence type="ECO:0000313" key="1">
    <source>
        <dbReference type="EMBL" id="ETN21716.1"/>
    </source>
</evidence>
<evidence type="ECO:0000313" key="2">
    <source>
        <dbReference type="Proteomes" id="UP000018817"/>
    </source>
</evidence>
<protein>
    <submittedName>
        <fullName evidence="1">Uncharacterized protein</fullName>
    </submittedName>
</protein>
<dbReference type="Proteomes" id="UP000018817">
    <property type="component" value="Unassembled WGS sequence"/>
</dbReference>
<name>W2R902_PHYN3</name>
<dbReference type="AlphaFoldDB" id="W2R902"/>
<organism evidence="1 2">
    <name type="scientific">Phytophthora nicotianae (strain INRA-310)</name>
    <name type="common">Phytophthora parasitica</name>
    <dbReference type="NCBI Taxonomy" id="761204"/>
    <lineage>
        <taxon>Eukaryota</taxon>
        <taxon>Sar</taxon>
        <taxon>Stramenopiles</taxon>
        <taxon>Oomycota</taxon>
        <taxon>Peronosporomycetes</taxon>
        <taxon>Peronosporales</taxon>
        <taxon>Peronosporaceae</taxon>
        <taxon>Phytophthora</taxon>
    </lineage>
</organism>
<gene>
    <name evidence="1" type="ORF">PPTG_21116</name>
</gene>